<keyword evidence="6" id="KW-1185">Reference proteome</keyword>
<dbReference type="REBASE" id="311039">
    <property type="entry name" value="S1.MspA4ORF8360P"/>
</dbReference>
<dbReference type="EMBL" id="CP039393">
    <property type="protein sequence ID" value="QCD35890.1"/>
    <property type="molecule type" value="Genomic_DNA"/>
</dbReference>
<keyword evidence="5" id="KW-0378">Hydrolase</keyword>
<dbReference type="GO" id="GO:0004519">
    <property type="term" value="F:endonuclease activity"/>
    <property type="evidence" value="ECO:0007669"/>
    <property type="project" value="UniProtKB-KW"/>
</dbReference>
<dbReference type="PANTHER" id="PTHR30408">
    <property type="entry name" value="TYPE-1 RESTRICTION ENZYME ECOKI SPECIFICITY PROTEIN"/>
    <property type="match status" value="1"/>
</dbReference>
<proteinExistence type="inferred from homology"/>
<evidence type="ECO:0000313" key="5">
    <source>
        <dbReference type="EMBL" id="QCD35890.1"/>
    </source>
</evidence>
<dbReference type="AlphaFoldDB" id="A0A4P7VJB9"/>
<evidence type="ECO:0000256" key="3">
    <source>
        <dbReference type="ARBA" id="ARBA00023125"/>
    </source>
</evidence>
<dbReference type="PANTHER" id="PTHR30408:SF13">
    <property type="entry name" value="TYPE I RESTRICTION ENZYME HINDI SPECIFICITY SUBUNIT"/>
    <property type="match status" value="1"/>
</dbReference>
<keyword evidence="2" id="KW-0680">Restriction system</keyword>
<accession>A0A4P7VJB9</accession>
<keyword evidence="5" id="KW-0540">Nuclease</keyword>
<dbReference type="SUPFAM" id="SSF116734">
    <property type="entry name" value="DNA methylase specificity domain"/>
    <property type="match status" value="2"/>
</dbReference>
<sequence>MTDTENNKNSNSPVLRFPGFTEPWKKCRLGDYIRIFSGESPNCVSSKFGIIPYYKVEQLNWCEKYLGETPYLSQRGKNILPEGCVVFSKRGAAILTNKVRMNLFPINIDTNLMGIKADNSFISDQYLFYFILRARLSRIADTSTIPQINNIHINPITIHVPSLEEQEKITRSLGLLDERIATQRRLIEDFISLRRALLQNAISRGLSKKSWKLTSLSDILTERGEKNSAGYNVCSVSVSEGVVNQIEYLGRSFAAKETGHYNVARYGDIIYTKSPTGSFPYGIVKRNTQKLPAAISPLYGVFVPKYDWIGILLGYYFESEVNTFNYLHPIIQKGAKNTINITNSGFLANSVPLPTDESEALTLAKCLDTISDKIILEKSILTHYTEQREYLLSKMFV</sequence>
<comment type="similarity">
    <text evidence="1">Belongs to the type-I restriction system S methylase family.</text>
</comment>
<dbReference type="Proteomes" id="UP000297031">
    <property type="component" value="Chromosome"/>
</dbReference>
<protein>
    <submittedName>
        <fullName evidence="5">Restriction endonuclease subunit S</fullName>
    </submittedName>
</protein>
<dbReference type="InterPro" id="IPR000055">
    <property type="entry name" value="Restrct_endonuc_typeI_TRD"/>
</dbReference>
<keyword evidence="5" id="KW-0255">Endonuclease</keyword>
<evidence type="ECO:0000256" key="1">
    <source>
        <dbReference type="ARBA" id="ARBA00010923"/>
    </source>
</evidence>
<evidence type="ECO:0000256" key="2">
    <source>
        <dbReference type="ARBA" id="ARBA00022747"/>
    </source>
</evidence>
<dbReference type="RefSeq" id="WP_136410530.1">
    <property type="nucleotide sequence ID" value="NZ_CP039393.1"/>
</dbReference>
<dbReference type="GO" id="GO:0009307">
    <property type="term" value="P:DNA restriction-modification system"/>
    <property type="evidence" value="ECO:0007669"/>
    <property type="project" value="UniProtKB-KW"/>
</dbReference>
<dbReference type="InterPro" id="IPR044946">
    <property type="entry name" value="Restrct_endonuc_typeI_TRD_sf"/>
</dbReference>
<evidence type="ECO:0000259" key="4">
    <source>
        <dbReference type="Pfam" id="PF01420"/>
    </source>
</evidence>
<organism evidence="5 6">
    <name type="scientific">Muribaculum gordoncarteri</name>
    <dbReference type="NCBI Taxonomy" id="2530390"/>
    <lineage>
        <taxon>Bacteria</taxon>
        <taxon>Pseudomonadati</taxon>
        <taxon>Bacteroidota</taxon>
        <taxon>Bacteroidia</taxon>
        <taxon>Bacteroidales</taxon>
        <taxon>Muribaculaceae</taxon>
        <taxon>Muribaculum</taxon>
    </lineage>
</organism>
<dbReference type="InterPro" id="IPR052021">
    <property type="entry name" value="Type-I_RS_S_subunit"/>
</dbReference>
<dbReference type="OrthoDB" id="2234796at2"/>
<feature type="domain" description="Type I restriction modification DNA specificity" evidence="4">
    <location>
        <begin position="22"/>
        <end position="186"/>
    </location>
</feature>
<evidence type="ECO:0000313" key="6">
    <source>
        <dbReference type="Proteomes" id="UP000297031"/>
    </source>
</evidence>
<keyword evidence="3" id="KW-0238">DNA-binding</keyword>
<dbReference type="GO" id="GO:0003677">
    <property type="term" value="F:DNA binding"/>
    <property type="evidence" value="ECO:0007669"/>
    <property type="project" value="UniProtKB-KW"/>
</dbReference>
<name>A0A4P7VJB9_9BACT</name>
<dbReference type="Pfam" id="PF01420">
    <property type="entry name" value="Methylase_S"/>
    <property type="match status" value="1"/>
</dbReference>
<reference evidence="5 6" key="1">
    <citation type="submission" date="2019-02" db="EMBL/GenBank/DDBJ databases">
        <title>Isolation and identification of novel species under the genus Muribaculum.</title>
        <authorList>
            <person name="Miyake S."/>
            <person name="Ding Y."/>
            <person name="Low A."/>
            <person name="Soh M."/>
            <person name="Seedorf H."/>
        </authorList>
    </citation>
    <scope>NUCLEOTIDE SEQUENCE [LARGE SCALE GENOMIC DNA]</scope>
    <source>
        <strain evidence="5 6">TLL-A4</strain>
    </source>
</reference>
<gene>
    <name evidence="5" type="ORF">E7746_08365</name>
</gene>
<dbReference type="Gene3D" id="1.10.287.1120">
    <property type="entry name" value="Bipartite methylase S protein"/>
    <property type="match status" value="1"/>
</dbReference>
<dbReference type="Gene3D" id="3.90.220.20">
    <property type="entry name" value="DNA methylase specificity domains"/>
    <property type="match status" value="2"/>
</dbReference>
<dbReference type="KEGG" id="mgod:E7746_08365"/>